<proteinExistence type="predicted"/>
<feature type="transmembrane region" description="Helical" evidence="1">
    <location>
        <begin position="71"/>
        <end position="91"/>
    </location>
</feature>
<feature type="transmembrane region" description="Helical" evidence="1">
    <location>
        <begin position="45"/>
        <end position="64"/>
    </location>
</feature>
<keyword evidence="1" id="KW-0472">Membrane</keyword>
<keyword evidence="1" id="KW-1133">Transmembrane helix</keyword>
<keyword evidence="3" id="KW-1185">Reference proteome</keyword>
<reference evidence="3" key="1">
    <citation type="journal article" date="2019" name="Int. J. Syst. Evol. Microbiol.">
        <title>The Global Catalogue of Microorganisms (GCM) 10K type strain sequencing project: providing services to taxonomists for standard genome sequencing and annotation.</title>
        <authorList>
            <consortium name="The Broad Institute Genomics Platform"/>
            <consortium name="The Broad Institute Genome Sequencing Center for Infectious Disease"/>
            <person name="Wu L."/>
            <person name="Ma J."/>
        </authorList>
    </citation>
    <scope>NUCLEOTIDE SEQUENCE [LARGE SCALE GENOMIC DNA]</scope>
    <source>
        <strain evidence="3">JCM 17459</strain>
    </source>
</reference>
<evidence type="ECO:0000256" key="1">
    <source>
        <dbReference type="SAM" id="Phobius"/>
    </source>
</evidence>
<gene>
    <name evidence="2" type="ORF">GCM10022262_12720</name>
</gene>
<name>A0ABP8ESJ4_9MICO</name>
<dbReference type="RefSeq" id="WP_345038952.1">
    <property type="nucleotide sequence ID" value="NZ_BAABBA010000005.1"/>
</dbReference>
<evidence type="ECO:0000313" key="3">
    <source>
        <dbReference type="Proteomes" id="UP001499841"/>
    </source>
</evidence>
<dbReference type="Proteomes" id="UP001499841">
    <property type="component" value="Unassembled WGS sequence"/>
</dbReference>
<protein>
    <submittedName>
        <fullName evidence="2">Uncharacterized protein</fullName>
    </submittedName>
</protein>
<organism evidence="2 3">
    <name type="scientific">Georgenia daeguensis</name>
    <dbReference type="NCBI Taxonomy" id="908355"/>
    <lineage>
        <taxon>Bacteria</taxon>
        <taxon>Bacillati</taxon>
        <taxon>Actinomycetota</taxon>
        <taxon>Actinomycetes</taxon>
        <taxon>Micrococcales</taxon>
        <taxon>Bogoriellaceae</taxon>
        <taxon>Georgenia</taxon>
    </lineage>
</organism>
<evidence type="ECO:0000313" key="2">
    <source>
        <dbReference type="EMBL" id="GAA4286913.1"/>
    </source>
</evidence>
<accession>A0ABP8ESJ4</accession>
<comment type="caution">
    <text evidence="2">The sequence shown here is derived from an EMBL/GenBank/DDBJ whole genome shotgun (WGS) entry which is preliminary data.</text>
</comment>
<feature type="transmembrane region" description="Helical" evidence="1">
    <location>
        <begin position="111"/>
        <end position="131"/>
    </location>
</feature>
<keyword evidence="1" id="KW-0812">Transmembrane</keyword>
<dbReference type="EMBL" id="BAABBA010000005">
    <property type="protein sequence ID" value="GAA4286913.1"/>
    <property type="molecule type" value="Genomic_DNA"/>
</dbReference>
<sequence length="144" mass="15124">MQTAARRGTAAAVTCTVLLALPVLVLLPLLVSVMGISTAPGLDMAPIAAGLLWLVLAALPLIAWFRQSWKLAVPALAIAVVGVGYGLWMFLGGLELSRQDCRQLFCDLGMYIGPMIAGYFVAVAVALALLVRALRRVPARPAGV</sequence>